<evidence type="ECO:0000256" key="1">
    <source>
        <dbReference type="SAM" id="MobiDB-lite"/>
    </source>
</evidence>
<feature type="compositionally biased region" description="Basic and acidic residues" evidence="1">
    <location>
        <begin position="1"/>
        <end position="10"/>
    </location>
</feature>
<feature type="transmembrane region" description="Helical" evidence="2">
    <location>
        <begin position="76"/>
        <end position="94"/>
    </location>
</feature>
<keyword evidence="5" id="KW-1185">Reference proteome</keyword>
<feature type="region of interest" description="Disordered" evidence="1">
    <location>
        <begin position="1"/>
        <end position="37"/>
    </location>
</feature>
<keyword evidence="4" id="KW-0378">Hydrolase</keyword>
<dbReference type="RefSeq" id="WP_167030151.1">
    <property type="nucleotide sequence ID" value="NZ_CP050177.1"/>
</dbReference>
<name>A0A6G9H0I2_9ACTN</name>
<protein>
    <submittedName>
        <fullName evidence="4">Endonuclease/exonuclease/phosphatase family protein</fullName>
    </submittedName>
</protein>
<dbReference type="GO" id="GO:0004519">
    <property type="term" value="F:endonuclease activity"/>
    <property type="evidence" value="ECO:0007669"/>
    <property type="project" value="UniProtKB-KW"/>
</dbReference>
<dbReference type="Pfam" id="PF03372">
    <property type="entry name" value="Exo_endo_phos"/>
    <property type="match status" value="1"/>
</dbReference>
<reference evidence="4 5" key="1">
    <citation type="submission" date="2020-03" db="EMBL/GenBank/DDBJ databases">
        <title>A novel species.</title>
        <authorList>
            <person name="Gao J."/>
        </authorList>
    </citation>
    <scope>NUCLEOTIDE SEQUENCE [LARGE SCALE GENOMIC DNA]</scope>
    <source>
        <strain evidence="4 5">QMT-12</strain>
    </source>
</reference>
<dbReference type="KEGG" id="slia:HA039_16565"/>
<evidence type="ECO:0000313" key="5">
    <source>
        <dbReference type="Proteomes" id="UP000501179"/>
    </source>
</evidence>
<feature type="transmembrane region" description="Helical" evidence="2">
    <location>
        <begin position="101"/>
        <end position="118"/>
    </location>
</feature>
<evidence type="ECO:0000313" key="4">
    <source>
        <dbReference type="EMBL" id="QIQ03721.1"/>
    </source>
</evidence>
<keyword evidence="4" id="KW-0255">Endonuclease</keyword>
<dbReference type="Gene3D" id="3.60.10.10">
    <property type="entry name" value="Endonuclease/exonuclease/phosphatase"/>
    <property type="match status" value="1"/>
</dbReference>
<dbReference type="SUPFAM" id="SSF56219">
    <property type="entry name" value="DNase I-like"/>
    <property type="match status" value="1"/>
</dbReference>
<dbReference type="InterPro" id="IPR036691">
    <property type="entry name" value="Endo/exonu/phosph_ase_sf"/>
</dbReference>
<dbReference type="Proteomes" id="UP000501179">
    <property type="component" value="Chromosome"/>
</dbReference>
<dbReference type="GO" id="GO:0004527">
    <property type="term" value="F:exonuclease activity"/>
    <property type="evidence" value="ECO:0007669"/>
    <property type="project" value="UniProtKB-KW"/>
</dbReference>
<proteinExistence type="predicted"/>
<feature type="compositionally biased region" description="Pro residues" evidence="1">
    <location>
        <begin position="25"/>
        <end position="35"/>
    </location>
</feature>
<evidence type="ECO:0000256" key="2">
    <source>
        <dbReference type="SAM" id="Phobius"/>
    </source>
</evidence>
<keyword evidence="4" id="KW-0540">Nuclease</keyword>
<organism evidence="4 5">
    <name type="scientific">Streptomyces liangshanensis</name>
    <dbReference type="NCBI Taxonomy" id="2717324"/>
    <lineage>
        <taxon>Bacteria</taxon>
        <taxon>Bacillati</taxon>
        <taxon>Actinomycetota</taxon>
        <taxon>Actinomycetes</taxon>
        <taxon>Kitasatosporales</taxon>
        <taxon>Streptomycetaceae</taxon>
        <taxon>Streptomyces</taxon>
    </lineage>
</organism>
<keyword evidence="4" id="KW-0269">Exonuclease</keyword>
<keyword evidence="2" id="KW-1133">Transmembrane helix</keyword>
<keyword evidence="2" id="KW-0812">Transmembrane</keyword>
<accession>A0A6G9H0I2</accession>
<dbReference type="AlphaFoldDB" id="A0A6G9H0I2"/>
<dbReference type="EMBL" id="CP050177">
    <property type="protein sequence ID" value="QIQ03721.1"/>
    <property type="molecule type" value="Genomic_DNA"/>
</dbReference>
<sequence>MARPTEREAGPLDSTGNDTVVPHQPVRPSPAPPTARPAHQRLLIGAGALFLAAATLLVACRAVGADAVTPVPQLLAFLPWLLAPAAAALLLTALLRWRAGVVWALVLLAATGWFVRPYDAGAFGPRGPALARVEVLTSNVEFGQATLGLIGAIRRERPDLVFVQECEFVCARLLDTRIPRSAYPYRHVVEASGAEGSAIYSVFPLTDTDGIDGTLAMPGSEARIGGRTVGLQLAHPLPPVPGGVDDWREELGRVRAYAAGHREGPVILAGDFNATRDHAAFRDVLDAGGLLDSAALGGAGRTPSWPSAAPRPLGAQIDHVLVSDDFSVRDARFLDLADTDHRSLLVSLELHGEAGAK</sequence>
<keyword evidence="2" id="KW-0472">Membrane</keyword>
<gene>
    <name evidence="4" type="ORF">HA039_16565</name>
</gene>
<dbReference type="InterPro" id="IPR005135">
    <property type="entry name" value="Endo/exonuclease/phosphatase"/>
</dbReference>
<feature type="transmembrane region" description="Helical" evidence="2">
    <location>
        <begin position="42"/>
        <end position="64"/>
    </location>
</feature>
<feature type="domain" description="Endonuclease/exonuclease/phosphatase" evidence="3">
    <location>
        <begin position="136"/>
        <end position="341"/>
    </location>
</feature>
<evidence type="ECO:0000259" key="3">
    <source>
        <dbReference type="Pfam" id="PF03372"/>
    </source>
</evidence>